<dbReference type="OMA" id="FILDCEH"/>
<evidence type="ECO:0000256" key="1">
    <source>
        <dbReference type="SAM" id="MobiDB-lite"/>
    </source>
</evidence>
<accession>F1A1R6</accession>
<feature type="compositionally biased region" description="Polar residues" evidence="1">
    <location>
        <begin position="23"/>
        <end position="32"/>
    </location>
</feature>
<dbReference type="GO" id="GO:0042331">
    <property type="term" value="P:phototaxis"/>
    <property type="evidence" value="ECO:0007669"/>
    <property type="project" value="EnsemblProtists"/>
</dbReference>
<feature type="compositionally biased region" description="Polar residues" evidence="1">
    <location>
        <begin position="834"/>
        <end position="845"/>
    </location>
</feature>
<dbReference type="InterPro" id="IPR007123">
    <property type="entry name" value="Gelsolin-like_dom"/>
</dbReference>
<dbReference type="GO" id="GO:0031153">
    <property type="term" value="P:slug development involved in sorocarp development"/>
    <property type="evidence" value="ECO:0007669"/>
    <property type="project" value="EnsemblProtists"/>
</dbReference>
<dbReference type="FunCoup" id="F1A1R6">
    <property type="interactions" value="594"/>
</dbReference>
<feature type="compositionally biased region" description="Polar residues" evidence="1">
    <location>
        <begin position="818"/>
        <end position="827"/>
    </location>
</feature>
<dbReference type="GeneID" id="10504924"/>
<evidence type="ECO:0000259" key="2">
    <source>
        <dbReference type="Pfam" id="PF00626"/>
    </source>
</evidence>
<feature type="compositionally biased region" description="Basic residues" evidence="1">
    <location>
        <begin position="846"/>
        <end position="861"/>
    </location>
</feature>
<dbReference type="InterPro" id="IPR007122">
    <property type="entry name" value="Villin/Gelsolin"/>
</dbReference>
<organism evidence="3 4">
    <name type="scientific">Dictyostelium purpureum</name>
    <name type="common">Slime mold</name>
    <dbReference type="NCBI Taxonomy" id="5786"/>
    <lineage>
        <taxon>Eukaryota</taxon>
        <taxon>Amoebozoa</taxon>
        <taxon>Evosea</taxon>
        <taxon>Eumycetozoa</taxon>
        <taxon>Dictyostelia</taxon>
        <taxon>Dictyosteliales</taxon>
        <taxon>Dictyosteliaceae</taxon>
        <taxon>Dictyostelium</taxon>
    </lineage>
</organism>
<feature type="compositionally biased region" description="Basic residues" evidence="1">
    <location>
        <begin position="945"/>
        <end position="960"/>
    </location>
</feature>
<feature type="compositionally biased region" description="Low complexity" evidence="1">
    <location>
        <begin position="1"/>
        <end position="22"/>
    </location>
</feature>
<dbReference type="OrthoDB" id="6375767at2759"/>
<dbReference type="GO" id="GO:0031267">
    <property type="term" value="F:small GTPase binding"/>
    <property type="evidence" value="ECO:0007669"/>
    <property type="project" value="EnsemblProtists"/>
</dbReference>
<feature type="compositionally biased region" description="Polar residues" evidence="1">
    <location>
        <begin position="780"/>
        <end position="790"/>
    </location>
</feature>
<dbReference type="GO" id="GO:0005737">
    <property type="term" value="C:cytoplasm"/>
    <property type="evidence" value="ECO:0000318"/>
    <property type="project" value="GO_Central"/>
</dbReference>
<dbReference type="Pfam" id="PF00626">
    <property type="entry name" value="Gelsolin"/>
    <property type="match status" value="1"/>
</dbReference>
<dbReference type="CDD" id="cd11288">
    <property type="entry name" value="gelsolin_S5_like"/>
    <property type="match status" value="1"/>
</dbReference>
<dbReference type="GO" id="GO:0051015">
    <property type="term" value="F:actin filament binding"/>
    <property type="evidence" value="ECO:0000318"/>
    <property type="project" value="GO_Central"/>
</dbReference>
<dbReference type="eggNOG" id="KOG0443">
    <property type="taxonomic scope" value="Eukaryota"/>
</dbReference>
<dbReference type="VEuPathDB" id="AmoebaDB:DICPUDRAFT_4927"/>
<feature type="compositionally biased region" description="Basic and acidic residues" evidence="1">
    <location>
        <begin position="702"/>
        <end position="726"/>
    </location>
</feature>
<dbReference type="PRINTS" id="PR00597">
    <property type="entry name" value="GELSOLIN"/>
</dbReference>
<dbReference type="PANTHER" id="PTHR11977">
    <property type="entry name" value="VILLIN"/>
    <property type="match status" value="1"/>
</dbReference>
<feature type="non-terminal residue" evidence="3">
    <location>
        <position position="1"/>
    </location>
</feature>
<dbReference type="Gene3D" id="3.40.20.10">
    <property type="entry name" value="Severin"/>
    <property type="match status" value="5"/>
</dbReference>
<dbReference type="GO" id="GO:0015629">
    <property type="term" value="C:actin cytoskeleton"/>
    <property type="evidence" value="ECO:0000318"/>
    <property type="project" value="GO_Central"/>
</dbReference>
<dbReference type="STRING" id="5786.F1A1R6"/>
<evidence type="ECO:0000313" key="4">
    <source>
        <dbReference type="Proteomes" id="UP000001064"/>
    </source>
</evidence>
<gene>
    <name evidence="3" type="ORF">DICPUDRAFT_4927</name>
</gene>
<feature type="compositionally biased region" description="Low complexity" evidence="1">
    <location>
        <begin position="892"/>
        <end position="934"/>
    </location>
</feature>
<name>F1A1R6_DICPU</name>
<dbReference type="GO" id="GO:0051016">
    <property type="term" value="P:barbed-end actin filament capping"/>
    <property type="evidence" value="ECO:0000318"/>
    <property type="project" value="GO_Central"/>
</dbReference>
<feature type="compositionally biased region" description="Polar residues" evidence="1">
    <location>
        <begin position="935"/>
        <end position="944"/>
    </location>
</feature>
<dbReference type="KEGG" id="dpp:DICPUDRAFT_4927"/>
<proteinExistence type="predicted"/>
<dbReference type="AlphaFoldDB" id="F1A1R6"/>
<dbReference type="InterPro" id="IPR029006">
    <property type="entry name" value="ADF-H/Gelsolin-like_dom_sf"/>
</dbReference>
<dbReference type="GO" id="GO:0031410">
    <property type="term" value="C:cytoplasmic vesicle"/>
    <property type="evidence" value="ECO:0007669"/>
    <property type="project" value="EnsemblProtists"/>
</dbReference>
<feature type="compositionally biased region" description="Basic and acidic residues" evidence="1">
    <location>
        <begin position="647"/>
        <end position="693"/>
    </location>
</feature>
<dbReference type="SMART" id="SM00262">
    <property type="entry name" value="GEL"/>
    <property type="match status" value="5"/>
</dbReference>
<dbReference type="Proteomes" id="UP000001064">
    <property type="component" value="Unassembled WGS sequence"/>
</dbReference>
<dbReference type="GO" id="GO:0005546">
    <property type="term" value="F:phosphatidylinositol-4,5-bisphosphate binding"/>
    <property type="evidence" value="ECO:0000318"/>
    <property type="project" value="GO_Central"/>
</dbReference>
<dbReference type="GO" id="GO:0045121">
    <property type="term" value="C:membrane raft"/>
    <property type="evidence" value="ECO:0007669"/>
    <property type="project" value="EnsemblProtists"/>
</dbReference>
<evidence type="ECO:0000313" key="3">
    <source>
        <dbReference type="EMBL" id="EGC29868.1"/>
    </source>
</evidence>
<dbReference type="GO" id="GO:0051014">
    <property type="term" value="P:actin filament severing"/>
    <property type="evidence" value="ECO:0000318"/>
    <property type="project" value="GO_Central"/>
</dbReference>
<dbReference type="EMBL" id="GL871383">
    <property type="protein sequence ID" value="EGC29868.1"/>
    <property type="molecule type" value="Genomic_DNA"/>
</dbReference>
<feature type="region of interest" description="Disordered" evidence="1">
    <location>
        <begin position="647"/>
        <end position="960"/>
    </location>
</feature>
<feature type="region of interest" description="Disordered" evidence="1">
    <location>
        <begin position="1"/>
        <end position="32"/>
    </location>
</feature>
<feature type="compositionally biased region" description="Polar residues" evidence="1">
    <location>
        <begin position="862"/>
        <end position="876"/>
    </location>
</feature>
<dbReference type="CDD" id="cd11292">
    <property type="entry name" value="gelsolin_S3_like"/>
    <property type="match status" value="1"/>
</dbReference>
<dbReference type="GO" id="GO:0031005">
    <property type="term" value="F:filamin binding"/>
    <property type="evidence" value="ECO:0007669"/>
    <property type="project" value="EnsemblProtists"/>
</dbReference>
<dbReference type="PANTHER" id="PTHR11977:SF129">
    <property type="entry name" value="GELSOLIN-RELATED PROTEIN OF 125 KDA"/>
    <property type="match status" value="1"/>
</dbReference>
<dbReference type="GO" id="GO:0008154">
    <property type="term" value="P:actin polymerization or depolymerization"/>
    <property type="evidence" value="ECO:0000318"/>
    <property type="project" value="GO_Central"/>
</dbReference>
<protein>
    <recommendedName>
        <fullName evidence="2">Gelsolin-like domain-containing protein</fullName>
    </recommendedName>
</protein>
<dbReference type="InParanoid" id="F1A1R6"/>
<keyword evidence="4" id="KW-1185">Reference proteome</keyword>
<feature type="non-terminal residue" evidence="3">
    <location>
        <position position="960"/>
    </location>
</feature>
<dbReference type="RefSeq" id="XP_003293605.1">
    <property type="nucleotide sequence ID" value="XM_003293557.1"/>
</dbReference>
<feature type="domain" description="Gelsolin-like" evidence="2">
    <location>
        <begin position="179"/>
        <end position="219"/>
    </location>
</feature>
<dbReference type="SUPFAM" id="SSF55753">
    <property type="entry name" value="Actin depolymerizing proteins"/>
    <property type="match status" value="5"/>
</dbReference>
<reference evidence="4" key="1">
    <citation type="journal article" date="2011" name="Genome Biol.">
        <title>Comparative genomics of the social amoebae Dictyostelium discoideum and Dictyostelium purpureum.</title>
        <authorList>
            <consortium name="US DOE Joint Genome Institute (JGI-PGF)"/>
            <person name="Sucgang R."/>
            <person name="Kuo A."/>
            <person name="Tian X."/>
            <person name="Salerno W."/>
            <person name="Parikh A."/>
            <person name="Feasley C.L."/>
            <person name="Dalin E."/>
            <person name="Tu H."/>
            <person name="Huang E."/>
            <person name="Barry K."/>
            <person name="Lindquist E."/>
            <person name="Shapiro H."/>
            <person name="Bruce D."/>
            <person name="Schmutz J."/>
            <person name="Salamov A."/>
            <person name="Fey P."/>
            <person name="Gaudet P."/>
            <person name="Anjard C."/>
            <person name="Babu M.M."/>
            <person name="Basu S."/>
            <person name="Bushmanova Y."/>
            <person name="van der Wel H."/>
            <person name="Katoh-Kurasawa M."/>
            <person name="Dinh C."/>
            <person name="Coutinho P.M."/>
            <person name="Saito T."/>
            <person name="Elias M."/>
            <person name="Schaap P."/>
            <person name="Kay R.R."/>
            <person name="Henrissat B."/>
            <person name="Eichinger L."/>
            <person name="Rivero F."/>
            <person name="Putnam N.H."/>
            <person name="West C.M."/>
            <person name="Loomis W.F."/>
            <person name="Chisholm R.L."/>
            <person name="Shaulsky G."/>
            <person name="Strassmann J.E."/>
            <person name="Queller D.C."/>
            <person name="Kuspa A."/>
            <person name="Grigoriev I.V."/>
        </authorList>
    </citation>
    <scope>NUCLEOTIDE SEQUENCE [LARGE SCALE GENOMIC DNA]</scope>
    <source>
        <strain evidence="4">QSDP1</strain>
    </source>
</reference>
<sequence>VEVESKATPTSTSAPSSPSLKSDTTATTAQPVQSSINYHHNAKLIQVTGPEEPYHYISVPLSVDRLNLEDAFIMQSDAYMFVWYSDKVASQKKAKAIQMAQKLKIEIGCQRTVQALEFGEEHLTFLFCLGLPKGEKLNVKKEENDIFQKDEDDELLLPEFFLYKLSTGADGKPSIKPIEEEEIKQEMLESNACFILDCEHEMYIWQGKDVKNKSTKEALIPLAKKIWEQYDRPEYYSKNTHPPITIVYDGAEGCLFKSKFSKWVDKAPVLTSYLSLQKKKEAISFEVSSMHEEKPVAEIHLGSDYSKGKLFVWSCLSNGKWNKVEEDDFGIFYSNKSYICHFIYKPEGKSSIRSAIFYWEGLYANARNYISYKFGLFKEIQKKMQSLQSDDPVEYRIAQNKEPKEFINLFGTELLVLNEELSMKPMIFQVRGNRGTQLYPEPNGCNAKLLNSLDSFVFLFPEKYIIVWHGKATTEDERTLAADLFTFLPPEYEADVKEFDEGSEDDSFWELIGGSSSDITHNDTDGAKPAKLKLFLCTENSGIFKADQICPFSQIDLNNEEAVILDAFTKVFVWKGSKCSDSKYKETIALAKEYIESANDERPSTSDDIIQEEQSQSESQLFKSYFHSWKVTVPKVFVDPLIAYKQKQKEKQEREEKERKEKEAKEKEEKEKEEPNLVATKEEPIKAEEKEEPLTSATEETTSVKEEEPVKVDEVTTEEEPVKEMVDATPTDEITKVEEEQIITATTEETKKEPVDEIEEEQVVPELSNNKEETIDEANTADTVNNNVIITESPEFQPLSSSQDVIPTPIKEKRKSNEPTAPSSIGSSGDLFFNYQQFPSQSSPKMNRKGGNKKKHNKKNHSVGSMSPATSPTNYPKSLKNDIVNQTFDLDSISNNTSEASSSTSGSPLPQQQLNPDSLSSSPLSSSTSIAPPSGTINSGQSTPKKNKKNKKKQHNRSNS</sequence>